<dbReference type="InterPro" id="IPR040023">
    <property type="entry name" value="WBP4"/>
</dbReference>
<feature type="compositionally biased region" description="Basic and acidic residues" evidence="1">
    <location>
        <begin position="20"/>
        <end position="32"/>
    </location>
</feature>
<accession>A0A9N9ALG2</accession>
<reference evidence="2" key="1">
    <citation type="submission" date="2021-06" db="EMBL/GenBank/DDBJ databases">
        <authorList>
            <person name="Kallberg Y."/>
            <person name="Tangrot J."/>
            <person name="Rosling A."/>
        </authorList>
    </citation>
    <scope>NUCLEOTIDE SEQUENCE</scope>
    <source>
        <strain evidence="2">BR232B</strain>
    </source>
</reference>
<feature type="compositionally biased region" description="Basic and acidic residues" evidence="1">
    <location>
        <begin position="141"/>
        <end position="153"/>
    </location>
</feature>
<dbReference type="Proteomes" id="UP000789739">
    <property type="component" value="Unassembled WGS sequence"/>
</dbReference>
<dbReference type="GO" id="GO:0003723">
    <property type="term" value="F:RNA binding"/>
    <property type="evidence" value="ECO:0007669"/>
    <property type="project" value="TreeGrafter"/>
</dbReference>
<sequence length="189" mass="21580">MHENGRKHKENAERFLSNVYRREEEDQKEQDRIKRELERIENAAMRQYKKDVALALPGSSLSSLRTAVNATMTGKASTAEEDAYYNTPNADNSFSQSVEIPLSTTDIEQASSSPEQLPQNSGTEGVMGEWRAVTPPPRPQLEVEDKERKRGDDKDPDLDERDEDEKVTFKKRKLGTASKSRNIRKKLKK</sequence>
<proteinExistence type="predicted"/>
<evidence type="ECO:0000313" key="2">
    <source>
        <dbReference type="EMBL" id="CAG8535142.1"/>
    </source>
</evidence>
<feature type="compositionally biased region" description="Acidic residues" evidence="1">
    <location>
        <begin position="154"/>
        <end position="165"/>
    </location>
</feature>
<dbReference type="PANTHER" id="PTHR13173">
    <property type="entry name" value="WW DOMAIN BINDING PROTEIN 4"/>
    <property type="match status" value="1"/>
</dbReference>
<dbReference type="AlphaFoldDB" id="A0A9N9ALG2"/>
<dbReference type="GO" id="GO:0000398">
    <property type="term" value="P:mRNA splicing, via spliceosome"/>
    <property type="evidence" value="ECO:0007669"/>
    <property type="project" value="InterPro"/>
</dbReference>
<dbReference type="PANTHER" id="PTHR13173:SF10">
    <property type="entry name" value="WW DOMAIN-BINDING PROTEIN 4"/>
    <property type="match status" value="1"/>
</dbReference>
<name>A0A9N9ALG2_9GLOM</name>
<protein>
    <submittedName>
        <fullName evidence="2">5561_t:CDS:1</fullName>
    </submittedName>
</protein>
<feature type="region of interest" description="Disordered" evidence="1">
    <location>
        <begin position="1"/>
        <end position="32"/>
    </location>
</feature>
<feature type="region of interest" description="Disordered" evidence="1">
    <location>
        <begin position="76"/>
        <end position="189"/>
    </location>
</feature>
<evidence type="ECO:0000256" key="1">
    <source>
        <dbReference type="SAM" id="MobiDB-lite"/>
    </source>
</evidence>
<organism evidence="2 3">
    <name type="scientific">Paraglomus brasilianum</name>
    <dbReference type="NCBI Taxonomy" id="144538"/>
    <lineage>
        <taxon>Eukaryota</taxon>
        <taxon>Fungi</taxon>
        <taxon>Fungi incertae sedis</taxon>
        <taxon>Mucoromycota</taxon>
        <taxon>Glomeromycotina</taxon>
        <taxon>Glomeromycetes</taxon>
        <taxon>Paraglomerales</taxon>
        <taxon>Paraglomeraceae</taxon>
        <taxon>Paraglomus</taxon>
    </lineage>
</organism>
<dbReference type="EMBL" id="CAJVPI010000438">
    <property type="protein sequence ID" value="CAG8535142.1"/>
    <property type="molecule type" value="Genomic_DNA"/>
</dbReference>
<feature type="compositionally biased region" description="Polar residues" evidence="1">
    <location>
        <begin position="86"/>
        <end position="123"/>
    </location>
</feature>
<comment type="caution">
    <text evidence="2">The sequence shown here is derived from an EMBL/GenBank/DDBJ whole genome shotgun (WGS) entry which is preliminary data.</text>
</comment>
<evidence type="ECO:0000313" key="3">
    <source>
        <dbReference type="Proteomes" id="UP000789739"/>
    </source>
</evidence>
<dbReference type="OrthoDB" id="191651at2759"/>
<keyword evidence="3" id="KW-1185">Reference proteome</keyword>
<dbReference type="GO" id="GO:0071011">
    <property type="term" value="C:precatalytic spliceosome"/>
    <property type="evidence" value="ECO:0007669"/>
    <property type="project" value="TreeGrafter"/>
</dbReference>
<gene>
    <name evidence="2" type="ORF">PBRASI_LOCUS4307</name>
</gene>